<dbReference type="InterPro" id="IPR000871">
    <property type="entry name" value="Beta-lactam_class-A"/>
</dbReference>
<evidence type="ECO:0000313" key="7">
    <source>
        <dbReference type="Proteomes" id="UP000196102"/>
    </source>
</evidence>
<dbReference type="InterPro" id="IPR045155">
    <property type="entry name" value="Beta-lactam_cat"/>
</dbReference>
<dbReference type="PANTHER" id="PTHR35333">
    <property type="entry name" value="BETA-LACTAMASE"/>
    <property type="match status" value="1"/>
</dbReference>
<dbReference type="EC" id="3.5.2.6" evidence="3"/>
<reference evidence="7" key="1">
    <citation type="journal article" date="2017" name="Proc. Natl. Acad. Sci. U.S.A.">
        <title>Simulation of Deepwater Horizon oil plume reveals substrate specialization within a complex community of hydrocarbon-degraders.</title>
        <authorList>
            <person name="Hu P."/>
            <person name="Dubinsky E.A."/>
            <person name="Probst A.J."/>
            <person name="Wang J."/>
            <person name="Sieber C.M.K."/>
            <person name="Tom L.M."/>
            <person name="Gardinali P."/>
            <person name="Banfield J.F."/>
            <person name="Atlas R.M."/>
            <person name="Andersen G.L."/>
        </authorList>
    </citation>
    <scope>NUCLEOTIDE SEQUENCE [LARGE SCALE GENOMIC DNA]</scope>
</reference>
<keyword evidence="4" id="KW-0732">Signal</keyword>
<evidence type="ECO:0000256" key="2">
    <source>
        <dbReference type="ARBA" id="ARBA00009009"/>
    </source>
</evidence>
<evidence type="ECO:0000313" key="6">
    <source>
        <dbReference type="EMBL" id="OUS14278.1"/>
    </source>
</evidence>
<feature type="signal peptide" evidence="4">
    <location>
        <begin position="1"/>
        <end position="19"/>
    </location>
</feature>
<comment type="catalytic activity">
    <reaction evidence="1">
        <text>a beta-lactam + H2O = a substituted beta-amino acid</text>
        <dbReference type="Rhea" id="RHEA:20401"/>
        <dbReference type="ChEBI" id="CHEBI:15377"/>
        <dbReference type="ChEBI" id="CHEBI:35627"/>
        <dbReference type="ChEBI" id="CHEBI:140347"/>
        <dbReference type="EC" id="3.5.2.6"/>
    </reaction>
</comment>
<dbReference type="Proteomes" id="UP000196102">
    <property type="component" value="Unassembled WGS sequence"/>
</dbReference>
<comment type="caution">
    <text evidence="6">The sequence shown here is derived from an EMBL/GenBank/DDBJ whole genome shotgun (WGS) entry which is preliminary data.</text>
</comment>
<dbReference type="SUPFAM" id="SSF56601">
    <property type="entry name" value="beta-lactamase/transpeptidase-like"/>
    <property type="match status" value="1"/>
</dbReference>
<protein>
    <recommendedName>
        <fullName evidence="3">beta-lactamase</fullName>
        <ecNumber evidence="3">3.5.2.6</ecNumber>
    </recommendedName>
</protein>
<dbReference type="AlphaFoldDB" id="A0A1Z8AVP9"/>
<dbReference type="EMBL" id="MAAX01000128">
    <property type="protein sequence ID" value="OUS14278.1"/>
    <property type="molecule type" value="Genomic_DNA"/>
</dbReference>
<dbReference type="GO" id="GO:0030655">
    <property type="term" value="P:beta-lactam antibiotic catabolic process"/>
    <property type="evidence" value="ECO:0007669"/>
    <property type="project" value="InterPro"/>
</dbReference>
<dbReference type="InterPro" id="IPR012338">
    <property type="entry name" value="Beta-lactam/transpept-like"/>
</dbReference>
<dbReference type="GO" id="GO:0008800">
    <property type="term" value="F:beta-lactamase activity"/>
    <property type="evidence" value="ECO:0007669"/>
    <property type="project" value="UniProtKB-EC"/>
</dbReference>
<comment type="similarity">
    <text evidence="2">Belongs to the class-A beta-lactamase family.</text>
</comment>
<dbReference type="RefSeq" id="WP_303687035.1">
    <property type="nucleotide sequence ID" value="NZ_CAJXYO010000002.1"/>
</dbReference>
<name>A0A1Z8AVP9_9FLAO</name>
<gene>
    <name evidence="6" type="ORF">A9Q93_08715</name>
</gene>
<evidence type="ECO:0000259" key="5">
    <source>
        <dbReference type="Pfam" id="PF13354"/>
    </source>
</evidence>
<evidence type="ECO:0000256" key="4">
    <source>
        <dbReference type="SAM" id="SignalP"/>
    </source>
</evidence>
<evidence type="ECO:0000256" key="3">
    <source>
        <dbReference type="ARBA" id="ARBA00012865"/>
    </source>
</evidence>
<dbReference type="Pfam" id="PF13354">
    <property type="entry name" value="Beta-lactamase2"/>
    <property type="match status" value="2"/>
</dbReference>
<dbReference type="GO" id="GO:0046677">
    <property type="term" value="P:response to antibiotic"/>
    <property type="evidence" value="ECO:0007669"/>
    <property type="project" value="InterPro"/>
</dbReference>
<feature type="chain" id="PRO_5012690198" description="beta-lactamase" evidence="4">
    <location>
        <begin position="20"/>
        <end position="316"/>
    </location>
</feature>
<dbReference type="PANTHER" id="PTHR35333:SF3">
    <property type="entry name" value="BETA-LACTAMASE-TYPE TRANSPEPTIDASE FOLD CONTAINING PROTEIN"/>
    <property type="match status" value="1"/>
</dbReference>
<feature type="domain" description="Beta-lactamase class A catalytic" evidence="5">
    <location>
        <begin position="123"/>
        <end position="275"/>
    </location>
</feature>
<dbReference type="Gene3D" id="3.40.710.10">
    <property type="entry name" value="DD-peptidase/beta-lactamase superfamily"/>
    <property type="match status" value="1"/>
</dbReference>
<organism evidence="6 7">
    <name type="scientific">Nonlabens dokdonensis</name>
    <dbReference type="NCBI Taxonomy" id="328515"/>
    <lineage>
        <taxon>Bacteria</taxon>
        <taxon>Pseudomonadati</taxon>
        <taxon>Bacteroidota</taxon>
        <taxon>Flavobacteriia</taxon>
        <taxon>Flavobacteriales</taxon>
        <taxon>Flavobacteriaceae</taxon>
        <taxon>Nonlabens</taxon>
    </lineage>
</organism>
<proteinExistence type="inferred from homology"/>
<sequence length="316" mass="35419">MFKNLMFLFSLLAINVSFGTDVSPLVPANDPQPEVVNFQDAALQLALQDQIHANKNWKRLIQQKRLSISLVDLSDEDNIKYANINGNHMMYAASMPKIAVLYAAVDAIEEGDLRLTKAVQNDMWLMINKSNNAASTRMIDRVGFQRIEDLMCNPENPFYDKDGNGGLWVGKRYAAQGKRNPEPIRGLSHAATTDAVAKFYYQLATGQLISEKRSEQMLKYLVNPGLHHKFVNTLDVIAPEATLYRKSGSWRNWHCDSILVIDKARGKKYILVAMVESPNGEQIIRNLVQPAELAMNQNATLAPDLDENEVIITAGT</sequence>
<accession>A0A1Z8AVP9</accession>
<evidence type="ECO:0000256" key="1">
    <source>
        <dbReference type="ARBA" id="ARBA00001526"/>
    </source>
</evidence>
<feature type="domain" description="Beta-lactamase class A catalytic" evidence="5">
    <location>
        <begin position="68"/>
        <end position="119"/>
    </location>
</feature>